<evidence type="ECO:0000313" key="4">
    <source>
        <dbReference type="Proteomes" id="UP000613011"/>
    </source>
</evidence>
<dbReference type="Gene3D" id="3.40.190.10">
    <property type="entry name" value="Periplasmic binding protein-like II"/>
    <property type="match status" value="1"/>
</dbReference>
<dbReference type="CDD" id="cd13578">
    <property type="entry name" value="PBP2_Bug27"/>
    <property type="match status" value="1"/>
</dbReference>
<keyword evidence="4" id="KW-1185">Reference proteome</keyword>
<dbReference type="InterPro" id="IPR042100">
    <property type="entry name" value="Bug_dom1"/>
</dbReference>
<comment type="similarity">
    <text evidence="1">Belongs to the UPF0065 (bug) family.</text>
</comment>
<dbReference type="PIRSF" id="PIRSF017082">
    <property type="entry name" value="YflP"/>
    <property type="match status" value="1"/>
</dbReference>
<evidence type="ECO:0000256" key="2">
    <source>
        <dbReference type="SAM" id="SignalP"/>
    </source>
</evidence>
<feature type="signal peptide" evidence="2">
    <location>
        <begin position="1"/>
        <end position="24"/>
    </location>
</feature>
<gene>
    <name evidence="3" type="ORF">JI739_18825</name>
</gene>
<evidence type="ECO:0000256" key="1">
    <source>
        <dbReference type="ARBA" id="ARBA00006987"/>
    </source>
</evidence>
<proteinExistence type="inferred from homology"/>
<evidence type="ECO:0000313" key="3">
    <source>
        <dbReference type="EMBL" id="MBL0422409.1"/>
    </source>
</evidence>
<dbReference type="Gene3D" id="3.40.190.150">
    <property type="entry name" value="Bordetella uptake gene, domain 1"/>
    <property type="match status" value="1"/>
</dbReference>
<protein>
    <submittedName>
        <fullName evidence="3">Tripartite tricarboxylate transporter substrate binding protein</fullName>
    </submittedName>
</protein>
<feature type="chain" id="PRO_5037873997" evidence="2">
    <location>
        <begin position="25"/>
        <end position="325"/>
    </location>
</feature>
<accession>A0A936ZJ99</accession>
<organism evidence="3 4">
    <name type="scientific">Ramlibacter aurantiacus</name>
    <dbReference type="NCBI Taxonomy" id="2801330"/>
    <lineage>
        <taxon>Bacteria</taxon>
        <taxon>Pseudomonadati</taxon>
        <taxon>Pseudomonadota</taxon>
        <taxon>Betaproteobacteria</taxon>
        <taxon>Burkholderiales</taxon>
        <taxon>Comamonadaceae</taxon>
        <taxon>Ramlibacter</taxon>
    </lineage>
</organism>
<dbReference type="EMBL" id="JAEQNA010000008">
    <property type="protein sequence ID" value="MBL0422409.1"/>
    <property type="molecule type" value="Genomic_DNA"/>
</dbReference>
<dbReference type="PANTHER" id="PTHR42928:SF5">
    <property type="entry name" value="BLR1237 PROTEIN"/>
    <property type="match status" value="1"/>
</dbReference>
<sequence>MLINRRVAIALCGLSLLLPAQLPAQEAYPSKPIRLIVPYAPGGNSDTLARILSDKLAARMGQPIVVDNRPSAGSILGTDLAAKAPPDGYTLAMTDPGPMAINAALFRKLPYQPSKDLAPVALLASVQQVLVVHPSVPARSMQELVALAKAKPGGLNYASFGIGSIGHLATELIKRTADIDLVHVPYKGTAQATAALLAGEVSAIVLGEPAVLGHIKAGRMRALATLGGKRSVSLPEVPTMAESGIPGFDITVWFGVVAPARTPGEIIAKLAGEISQAFAEPDVKEKLSNLGFELRTGTPVQFKALVETETRMWAAAVEASGARLD</sequence>
<name>A0A936ZJ99_9BURK</name>
<comment type="caution">
    <text evidence="3">The sequence shown here is derived from an EMBL/GenBank/DDBJ whole genome shotgun (WGS) entry which is preliminary data.</text>
</comment>
<dbReference type="RefSeq" id="WP_201685490.1">
    <property type="nucleotide sequence ID" value="NZ_JAEQNA010000008.1"/>
</dbReference>
<dbReference type="AlphaFoldDB" id="A0A936ZJ99"/>
<dbReference type="InterPro" id="IPR005064">
    <property type="entry name" value="BUG"/>
</dbReference>
<dbReference type="Proteomes" id="UP000613011">
    <property type="component" value="Unassembled WGS sequence"/>
</dbReference>
<dbReference type="Pfam" id="PF03401">
    <property type="entry name" value="TctC"/>
    <property type="match status" value="1"/>
</dbReference>
<reference evidence="3" key="1">
    <citation type="submission" date="2021-01" db="EMBL/GenBank/DDBJ databases">
        <title>Ramlibacter sp. strain AW1 16S ribosomal RNA gene Genome sequencing and assembly.</title>
        <authorList>
            <person name="Kang M."/>
        </authorList>
    </citation>
    <scope>NUCLEOTIDE SEQUENCE</scope>
    <source>
        <strain evidence="3">AW1</strain>
    </source>
</reference>
<dbReference type="PANTHER" id="PTHR42928">
    <property type="entry name" value="TRICARBOXYLATE-BINDING PROTEIN"/>
    <property type="match status" value="1"/>
</dbReference>
<keyword evidence="2" id="KW-0732">Signal</keyword>
<dbReference type="SUPFAM" id="SSF53850">
    <property type="entry name" value="Periplasmic binding protein-like II"/>
    <property type="match status" value="1"/>
</dbReference>